<keyword evidence="1" id="KW-0472">Membrane</keyword>
<keyword evidence="3" id="KW-1185">Reference proteome</keyword>
<reference evidence="2" key="1">
    <citation type="submission" date="2023-06" db="EMBL/GenBank/DDBJ databases">
        <title>Genome-scale phylogeny and comparative genomics of the fungal order Sordariales.</title>
        <authorList>
            <consortium name="Lawrence Berkeley National Laboratory"/>
            <person name="Hensen N."/>
            <person name="Bonometti L."/>
            <person name="Westerberg I."/>
            <person name="Brannstrom I.O."/>
            <person name="Guillou S."/>
            <person name="Cros-Aarteil S."/>
            <person name="Calhoun S."/>
            <person name="Haridas S."/>
            <person name="Kuo A."/>
            <person name="Mondo S."/>
            <person name="Pangilinan J."/>
            <person name="Riley R."/>
            <person name="Labutti K."/>
            <person name="Andreopoulos B."/>
            <person name="Lipzen A."/>
            <person name="Chen C."/>
            <person name="Yanf M."/>
            <person name="Daum C."/>
            <person name="Ng V."/>
            <person name="Clum A."/>
            <person name="Steindorff A."/>
            <person name="Ohm R."/>
            <person name="Martin F."/>
            <person name="Silar P."/>
            <person name="Natvig D."/>
            <person name="Lalanne C."/>
            <person name="Gautier V."/>
            <person name="Ament-Velasquez S.L."/>
            <person name="Kruys A."/>
            <person name="Hutchinson M.I."/>
            <person name="Powell A.J."/>
            <person name="Barry K."/>
            <person name="Miller A.N."/>
            <person name="Grigoriev I.V."/>
            <person name="Debuchy R."/>
            <person name="Gladieux P."/>
            <person name="Thoren M.H."/>
            <person name="Johannesson H."/>
        </authorList>
    </citation>
    <scope>NUCLEOTIDE SEQUENCE</scope>
    <source>
        <strain evidence="2">SMH4607-1</strain>
    </source>
</reference>
<evidence type="ECO:0000313" key="3">
    <source>
        <dbReference type="Proteomes" id="UP001172102"/>
    </source>
</evidence>
<dbReference type="AlphaFoldDB" id="A0AA40DPM8"/>
<name>A0AA40DPM8_9PEZI</name>
<evidence type="ECO:0000256" key="1">
    <source>
        <dbReference type="SAM" id="Phobius"/>
    </source>
</evidence>
<keyword evidence="1" id="KW-1133">Transmembrane helix</keyword>
<feature type="transmembrane region" description="Helical" evidence="1">
    <location>
        <begin position="98"/>
        <end position="119"/>
    </location>
</feature>
<dbReference type="Proteomes" id="UP001172102">
    <property type="component" value="Unassembled WGS sequence"/>
</dbReference>
<protein>
    <submittedName>
        <fullName evidence="2">Uncharacterized protein</fullName>
    </submittedName>
</protein>
<organism evidence="2 3">
    <name type="scientific">Lasiosphaeris hirsuta</name>
    <dbReference type="NCBI Taxonomy" id="260670"/>
    <lineage>
        <taxon>Eukaryota</taxon>
        <taxon>Fungi</taxon>
        <taxon>Dikarya</taxon>
        <taxon>Ascomycota</taxon>
        <taxon>Pezizomycotina</taxon>
        <taxon>Sordariomycetes</taxon>
        <taxon>Sordariomycetidae</taxon>
        <taxon>Sordariales</taxon>
        <taxon>Lasiosphaeriaceae</taxon>
        <taxon>Lasiosphaeris</taxon>
    </lineage>
</organism>
<keyword evidence="1" id="KW-0812">Transmembrane</keyword>
<accession>A0AA40DPM8</accession>
<comment type="caution">
    <text evidence="2">The sequence shown here is derived from an EMBL/GenBank/DDBJ whole genome shotgun (WGS) entry which is preliminary data.</text>
</comment>
<sequence>MVSGNNGGAGLVHRFRIGPTGRGPPRSWRTPNICNTCWLVPCGGILLLPVSLATAPLPLINGLHVVFRGQIFFDFFFLTSSRIPCSIYNLPIRRIRSAIFFFFSCFSLLAVFSVQLSVLDYGRDLGRDRGWEDYFFFFFFSAGKGKAG</sequence>
<proteinExistence type="predicted"/>
<feature type="transmembrane region" description="Helical" evidence="1">
    <location>
        <begin position="38"/>
        <end position="59"/>
    </location>
</feature>
<dbReference type="EMBL" id="JAUKUA010000005">
    <property type="protein sequence ID" value="KAK0710975.1"/>
    <property type="molecule type" value="Genomic_DNA"/>
</dbReference>
<gene>
    <name evidence="2" type="ORF">B0H67DRAFT_583900</name>
</gene>
<feature type="transmembrane region" description="Helical" evidence="1">
    <location>
        <begin position="71"/>
        <end position="92"/>
    </location>
</feature>
<evidence type="ECO:0000313" key="2">
    <source>
        <dbReference type="EMBL" id="KAK0710975.1"/>
    </source>
</evidence>